<reference evidence="2" key="1">
    <citation type="submission" date="2021-12" db="EMBL/GenBank/DDBJ databases">
        <authorList>
            <person name="Zaccaron A."/>
            <person name="Stergiopoulos I."/>
        </authorList>
    </citation>
    <scope>NUCLEOTIDE SEQUENCE</scope>
    <source>
        <strain evidence="2">Race5_Kim</strain>
    </source>
</reference>
<gene>
    <name evidence="2" type="ORF">CLAFUR5_11646</name>
</gene>
<name>A0A9Q8PEX8_PASFU</name>
<keyword evidence="1" id="KW-0812">Transmembrane</keyword>
<evidence type="ECO:0000313" key="2">
    <source>
        <dbReference type="EMBL" id="UJO21344.1"/>
    </source>
</evidence>
<dbReference type="KEGG" id="ffu:CLAFUR5_11646"/>
<reference evidence="2" key="2">
    <citation type="journal article" date="2022" name="Microb. Genom.">
        <title>A chromosome-scale genome assembly of the tomato pathogen Cladosporium fulvum reveals a compartmentalized genome architecture and the presence of a dispensable chromosome.</title>
        <authorList>
            <person name="Zaccaron A.Z."/>
            <person name="Chen L.H."/>
            <person name="Samaras A."/>
            <person name="Stergiopoulos I."/>
        </authorList>
    </citation>
    <scope>NUCLEOTIDE SEQUENCE</scope>
    <source>
        <strain evidence="2">Race5_Kim</strain>
    </source>
</reference>
<keyword evidence="1" id="KW-1133">Transmembrane helix</keyword>
<dbReference type="AlphaFoldDB" id="A0A9Q8PEX8"/>
<dbReference type="EMBL" id="CP090170">
    <property type="protein sequence ID" value="UJO21344.1"/>
    <property type="molecule type" value="Genomic_DNA"/>
</dbReference>
<feature type="transmembrane region" description="Helical" evidence="1">
    <location>
        <begin position="111"/>
        <end position="131"/>
    </location>
</feature>
<evidence type="ECO:0000256" key="1">
    <source>
        <dbReference type="SAM" id="Phobius"/>
    </source>
</evidence>
<dbReference type="RefSeq" id="XP_047765710.1">
    <property type="nucleotide sequence ID" value="XM_047910794.1"/>
</dbReference>
<organism evidence="2 3">
    <name type="scientific">Passalora fulva</name>
    <name type="common">Tomato leaf mold</name>
    <name type="synonym">Cladosporium fulvum</name>
    <dbReference type="NCBI Taxonomy" id="5499"/>
    <lineage>
        <taxon>Eukaryota</taxon>
        <taxon>Fungi</taxon>
        <taxon>Dikarya</taxon>
        <taxon>Ascomycota</taxon>
        <taxon>Pezizomycotina</taxon>
        <taxon>Dothideomycetes</taxon>
        <taxon>Dothideomycetidae</taxon>
        <taxon>Mycosphaerellales</taxon>
        <taxon>Mycosphaerellaceae</taxon>
        <taxon>Fulvia</taxon>
    </lineage>
</organism>
<sequence length="141" mass="15739">MSHYQAIDKLVVAMEGRRIYVEDEDRVQFDSLEMIVGSDRIVLQPSTWDAAIMSLLTTESASLTYRVAAGKARWDWACQVRKERRRAAKRRRNGNGGAKTFVRMIESVPSVLGIGLLIWLCIGLAVNLLAWNLDGGCVADV</sequence>
<protein>
    <submittedName>
        <fullName evidence="2">Uncharacterized protein</fullName>
    </submittedName>
</protein>
<accession>A0A9Q8PEX8</accession>
<keyword evidence="3" id="KW-1185">Reference proteome</keyword>
<proteinExistence type="predicted"/>
<evidence type="ECO:0000313" key="3">
    <source>
        <dbReference type="Proteomes" id="UP000756132"/>
    </source>
</evidence>
<keyword evidence="1" id="KW-0472">Membrane</keyword>
<dbReference type="GeneID" id="71991524"/>
<dbReference type="Proteomes" id="UP000756132">
    <property type="component" value="Chromosome 8"/>
</dbReference>